<dbReference type="Gene3D" id="2.10.109.10">
    <property type="entry name" value="Umud Fragment, subunit A"/>
    <property type="match status" value="1"/>
</dbReference>
<dbReference type="PRINTS" id="PR00727">
    <property type="entry name" value="LEADERPTASE"/>
</dbReference>
<dbReference type="PROSITE" id="PS00761">
    <property type="entry name" value="SPASE_I_3"/>
    <property type="match status" value="1"/>
</dbReference>
<dbReference type="InterPro" id="IPR019533">
    <property type="entry name" value="Peptidase_S26"/>
</dbReference>
<evidence type="ECO:0000256" key="4">
    <source>
        <dbReference type="ARBA" id="ARBA00019232"/>
    </source>
</evidence>
<evidence type="ECO:0000259" key="9">
    <source>
        <dbReference type="Pfam" id="PF10502"/>
    </source>
</evidence>
<dbReference type="Proteomes" id="UP000216998">
    <property type="component" value="Unassembled WGS sequence"/>
</dbReference>
<proteinExistence type="inferred from homology"/>
<dbReference type="OrthoDB" id="9815782at2"/>
<organism evidence="10 11">
    <name type="scientific">Niveispirillum lacus</name>
    <dbReference type="NCBI Taxonomy" id="1981099"/>
    <lineage>
        <taxon>Bacteria</taxon>
        <taxon>Pseudomonadati</taxon>
        <taxon>Pseudomonadota</taxon>
        <taxon>Alphaproteobacteria</taxon>
        <taxon>Rhodospirillales</taxon>
        <taxon>Azospirillaceae</taxon>
        <taxon>Niveispirillum</taxon>
    </lineage>
</organism>
<dbReference type="NCBIfam" id="TIGR02227">
    <property type="entry name" value="sigpep_I_bact"/>
    <property type="match status" value="1"/>
</dbReference>
<accession>A0A255YX06</accession>
<evidence type="ECO:0000256" key="8">
    <source>
        <dbReference type="RuleBase" id="RU362042"/>
    </source>
</evidence>
<dbReference type="GO" id="GO:0006465">
    <property type="term" value="P:signal peptide processing"/>
    <property type="evidence" value="ECO:0007669"/>
    <property type="project" value="InterPro"/>
</dbReference>
<evidence type="ECO:0000256" key="6">
    <source>
        <dbReference type="ARBA" id="ARBA00022801"/>
    </source>
</evidence>
<dbReference type="EMBL" id="NOXU01000030">
    <property type="protein sequence ID" value="OYQ33711.1"/>
    <property type="molecule type" value="Genomic_DNA"/>
</dbReference>
<dbReference type="GO" id="GO:0004252">
    <property type="term" value="F:serine-type endopeptidase activity"/>
    <property type="evidence" value="ECO:0007669"/>
    <property type="project" value="InterPro"/>
</dbReference>
<gene>
    <name evidence="10" type="primary">lepB</name>
    <name evidence="10" type="ORF">CHU95_15280</name>
</gene>
<dbReference type="PANTHER" id="PTHR43390">
    <property type="entry name" value="SIGNAL PEPTIDASE I"/>
    <property type="match status" value="1"/>
</dbReference>
<comment type="subcellular location">
    <subcellularLocation>
        <location evidence="8">Membrane</location>
        <topology evidence="8">Single-pass type II membrane protein</topology>
    </subcellularLocation>
</comment>
<reference evidence="10 11" key="1">
    <citation type="submission" date="2017-07" db="EMBL/GenBank/DDBJ databases">
        <title>Niveispirillum cyanobacteriorum sp. nov., isolated from cyanobacterial aggregates in a eutrophic lake.</title>
        <authorList>
            <person name="Cai H."/>
        </authorList>
    </citation>
    <scope>NUCLEOTIDE SEQUENCE [LARGE SCALE GENOMIC DNA]</scope>
    <source>
        <strain evidence="11">TH1-14</strain>
    </source>
</reference>
<feature type="domain" description="Peptidase S26" evidence="9">
    <location>
        <begin position="19"/>
        <end position="225"/>
    </location>
</feature>
<sequence length="254" mass="27872">MAGTEGQGAATVKPRSTLREWTSSIALFGGAYLLVNTFLYQGFYVPSESMLPTLTVGDQFYAAKYPYGYSRFSTPFVPLPIGAGRVLGDLPERGDIVVFRKAGEESDLVKRVVGLPGDRLQWLDGRLYINGALVAREKLRDITYRAHSGTIVTASEYQETLPGGRRHLILENTDAGMADNTPEYIVPDGHLFMAGDNRDNSGDSRFLNDVGYVPLERVLGRVSTVAFTRSGCAAEEGLTCPGGGWWDRFFRSVK</sequence>
<evidence type="ECO:0000256" key="3">
    <source>
        <dbReference type="ARBA" id="ARBA00013208"/>
    </source>
</evidence>
<dbReference type="GO" id="GO:0009003">
    <property type="term" value="F:signal peptidase activity"/>
    <property type="evidence" value="ECO:0007669"/>
    <property type="project" value="UniProtKB-EC"/>
</dbReference>
<evidence type="ECO:0000256" key="2">
    <source>
        <dbReference type="ARBA" id="ARBA00009370"/>
    </source>
</evidence>
<feature type="active site" evidence="7">
    <location>
        <position position="49"/>
    </location>
</feature>
<keyword evidence="11" id="KW-1185">Reference proteome</keyword>
<keyword evidence="5 8" id="KW-0645">Protease</keyword>
<dbReference type="PANTHER" id="PTHR43390:SF1">
    <property type="entry name" value="CHLOROPLAST PROCESSING PEPTIDASE"/>
    <property type="match status" value="1"/>
</dbReference>
<feature type="active site" evidence="7">
    <location>
        <position position="110"/>
    </location>
</feature>
<keyword evidence="6 8" id="KW-0378">Hydrolase</keyword>
<dbReference type="RefSeq" id="WP_094457153.1">
    <property type="nucleotide sequence ID" value="NZ_NOXU01000030.1"/>
</dbReference>
<evidence type="ECO:0000256" key="1">
    <source>
        <dbReference type="ARBA" id="ARBA00000677"/>
    </source>
</evidence>
<dbReference type="InterPro" id="IPR036286">
    <property type="entry name" value="LexA/Signal_pep-like_sf"/>
</dbReference>
<dbReference type="InterPro" id="IPR019758">
    <property type="entry name" value="Pept_S26A_signal_pept_1_CS"/>
</dbReference>
<dbReference type="InterPro" id="IPR019756">
    <property type="entry name" value="Pept_S26A_signal_pept_1_Ser-AS"/>
</dbReference>
<evidence type="ECO:0000313" key="10">
    <source>
        <dbReference type="EMBL" id="OYQ33711.1"/>
    </source>
</evidence>
<keyword evidence="8" id="KW-0812">Transmembrane</keyword>
<dbReference type="CDD" id="cd06530">
    <property type="entry name" value="S26_SPase_I"/>
    <property type="match status" value="1"/>
</dbReference>
<dbReference type="PROSITE" id="PS00501">
    <property type="entry name" value="SPASE_I_1"/>
    <property type="match status" value="1"/>
</dbReference>
<evidence type="ECO:0000313" key="11">
    <source>
        <dbReference type="Proteomes" id="UP000216998"/>
    </source>
</evidence>
<comment type="catalytic activity">
    <reaction evidence="1 8">
        <text>Cleavage of hydrophobic, N-terminal signal or leader sequences from secreted and periplasmic proteins.</text>
        <dbReference type="EC" id="3.4.21.89"/>
    </reaction>
</comment>
<dbReference type="Pfam" id="PF10502">
    <property type="entry name" value="Peptidase_S26"/>
    <property type="match status" value="1"/>
</dbReference>
<keyword evidence="8" id="KW-0472">Membrane</keyword>
<dbReference type="SUPFAM" id="SSF51306">
    <property type="entry name" value="LexA/Signal peptidase"/>
    <property type="match status" value="1"/>
</dbReference>
<comment type="similarity">
    <text evidence="2 8">Belongs to the peptidase S26 family.</text>
</comment>
<dbReference type="AlphaFoldDB" id="A0A255YX06"/>
<protein>
    <recommendedName>
        <fullName evidence="4 8">Signal peptidase I</fullName>
        <ecNumber evidence="3 8">3.4.21.89</ecNumber>
    </recommendedName>
</protein>
<feature type="transmembrane region" description="Helical" evidence="8">
    <location>
        <begin position="21"/>
        <end position="40"/>
    </location>
</feature>
<keyword evidence="8" id="KW-1133">Transmembrane helix</keyword>
<dbReference type="EC" id="3.4.21.89" evidence="3 8"/>
<evidence type="ECO:0000256" key="7">
    <source>
        <dbReference type="PIRSR" id="PIRSR600223-1"/>
    </source>
</evidence>
<name>A0A255YX06_9PROT</name>
<dbReference type="InterPro" id="IPR000223">
    <property type="entry name" value="Pept_S26A_signal_pept_1"/>
</dbReference>
<comment type="caution">
    <text evidence="10">The sequence shown here is derived from an EMBL/GenBank/DDBJ whole genome shotgun (WGS) entry which is preliminary data.</text>
</comment>
<dbReference type="GO" id="GO:0016020">
    <property type="term" value="C:membrane"/>
    <property type="evidence" value="ECO:0007669"/>
    <property type="project" value="UniProtKB-SubCell"/>
</dbReference>
<evidence type="ECO:0000256" key="5">
    <source>
        <dbReference type="ARBA" id="ARBA00022670"/>
    </source>
</evidence>